<name>A0ABR6WFQ0_9BACT</name>
<reference evidence="1 2" key="1">
    <citation type="submission" date="2019-06" db="EMBL/GenBank/DDBJ databases">
        <title>Spirosoma utsteinense sp. nov. isolated from Antarctic ice-free soils.</title>
        <authorList>
            <person name="Tahon G."/>
        </authorList>
    </citation>
    <scope>NUCLEOTIDE SEQUENCE [LARGE SCALE GENOMIC DNA]</scope>
    <source>
        <strain evidence="1 2">LMG 31447</strain>
    </source>
</reference>
<dbReference type="InterPro" id="IPR009078">
    <property type="entry name" value="Ferritin-like_SF"/>
</dbReference>
<sequence length="264" mass="28589">MNLQNILNEIEKVDADVIERLEHVSRRSVFSNFLKKAVVGAAPVAFASVLNKAYGQNNVVGEVLNFALTLEYLEAEFYNKSLESGIIPGAALPYYQQIAKHENAHVALLKSALGSAAISKPAFDFTAKGNFPDVFSNLQTNYAVAQAFEDTGVRAYKGQAPRLIPFPAVLTTALQIHSVEARHAARIRYLRGQKGWITNADRGNLPAATQAIYNEDEKAEQGGVNVSALPMVVSMGISRAAVTEAFDEPLTKEQVLAIAAPFLA</sequence>
<dbReference type="Pfam" id="PF13668">
    <property type="entry name" value="Ferritin_2"/>
    <property type="match status" value="1"/>
</dbReference>
<organism evidence="1 2">
    <name type="scientific">Spirosoma utsteinense</name>
    <dbReference type="NCBI Taxonomy" id="2585773"/>
    <lineage>
        <taxon>Bacteria</taxon>
        <taxon>Pseudomonadati</taxon>
        <taxon>Bacteroidota</taxon>
        <taxon>Cytophagia</taxon>
        <taxon>Cytophagales</taxon>
        <taxon>Cytophagaceae</taxon>
        <taxon>Spirosoma</taxon>
    </lineage>
</organism>
<comment type="caution">
    <text evidence="1">The sequence shown here is derived from an EMBL/GenBank/DDBJ whole genome shotgun (WGS) entry which is preliminary data.</text>
</comment>
<evidence type="ECO:0000313" key="1">
    <source>
        <dbReference type="EMBL" id="MBC3794757.1"/>
    </source>
</evidence>
<dbReference type="SUPFAM" id="SSF47240">
    <property type="entry name" value="Ferritin-like"/>
    <property type="match status" value="1"/>
</dbReference>
<gene>
    <name evidence="1" type="ORF">FH603_5289</name>
</gene>
<accession>A0ABR6WFQ0</accession>
<dbReference type="EMBL" id="VFIA01000057">
    <property type="protein sequence ID" value="MBC3794757.1"/>
    <property type="molecule type" value="Genomic_DNA"/>
</dbReference>
<keyword evidence="2" id="KW-1185">Reference proteome</keyword>
<evidence type="ECO:0008006" key="3">
    <source>
        <dbReference type="Google" id="ProtNLM"/>
    </source>
</evidence>
<dbReference type="RefSeq" id="WP_186741588.1">
    <property type="nucleotide sequence ID" value="NZ_VFIA01000057.1"/>
</dbReference>
<dbReference type="Proteomes" id="UP000700732">
    <property type="component" value="Unassembled WGS sequence"/>
</dbReference>
<protein>
    <recommendedName>
        <fullName evidence="3">Ferritin-like domain-containing protein</fullName>
    </recommendedName>
</protein>
<evidence type="ECO:0000313" key="2">
    <source>
        <dbReference type="Proteomes" id="UP000700732"/>
    </source>
</evidence>
<proteinExistence type="predicted"/>